<accession>A0A9D1UZA6</accession>
<evidence type="ECO:0000259" key="1">
    <source>
        <dbReference type="Pfam" id="PF13201"/>
    </source>
</evidence>
<dbReference type="InterPro" id="IPR025112">
    <property type="entry name" value="PCMD"/>
</dbReference>
<reference evidence="2" key="2">
    <citation type="submission" date="2021-04" db="EMBL/GenBank/DDBJ databases">
        <authorList>
            <person name="Gilroy R."/>
        </authorList>
    </citation>
    <scope>NUCLEOTIDE SEQUENCE</scope>
    <source>
        <strain evidence="2">23274</strain>
    </source>
</reference>
<gene>
    <name evidence="2" type="ORF">H9863_03860</name>
</gene>
<feature type="non-terminal residue" evidence="2">
    <location>
        <position position="1"/>
    </location>
</feature>
<reference evidence="2" key="1">
    <citation type="journal article" date="2021" name="PeerJ">
        <title>Extensive microbial diversity within the chicken gut microbiome revealed by metagenomics and culture.</title>
        <authorList>
            <person name="Gilroy R."/>
            <person name="Ravi A."/>
            <person name="Getino M."/>
            <person name="Pursley I."/>
            <person name="Horton D.L."/>
            <person name="Alikhan N.F."/>
            <person name="Baker D."/>
            <person name="Gharbi K."/>
            <person name="Hall N."/>
            <person name="Watson M."/>
            <person name="Adriaenssens E.M."/>
            <person name="Foster-Nyarko E."/>
            <person name="Jarju S."/>
            <person name="Secka A."/>
            <person name="Antonio M."/>
            <person name="Oren A."/>
            <person name="Chaudhuri R.R."/>
            <person name="La Ragione R."/>
            <person name="Hildebrand F."/>
            <person name="Pallen M.J."/>
        </authorList>
    </citation>
    <scope>NUCLEOTIDE SEQUENCE</scope>
    <source>
        <strain evidence="2">23274</strain>
    </source>
</reference>
<name>A0A9D1UZA6_9BACT</name>
<dbReference type="Pfam" id="PF13201">
    <property type="entry name" value="PCMD"/>
    <property type="match status" value="1"/>
</dbReference>
<comment type="caution">
    <text evidence="2">The sequence shown here is derived from an EMBL/GenBank/DDBJ whole genome shotgun (WGS) entry which is preliminary data.</text>
</comment>
<evidence type="ECO:0000313" key="2">
    <source>
        <dbReference type="EMBL" id="HIX03238.1"/>
    </source>
</evidence>
<sequence length="243" mass="26241">PNGDMSSWSTKIMKTLAGTDLNVAYPNAADAEGFWDSGNNGTTSGLCTEDKDNSCAKLESANAFITVASGNLFTGSFTMEGLVGTAAFGQKYTYTARPSALKLRYSMEALGKVDFGGEKLKEGDADVATVFVCIVDWKDRHNVLSGMSFDPTVTVPSGMWNPATMEGLDKNNEKVIAYGVYDITAKTDGFVDLTIPLNFYDVEAAAPQGNYTLVISCSCSKYGDYLNGCSDNVMYVDDFQWVY</sequence>
<protein>
    <submittedName>
        <fullName evidence="2">PCMD domain-containing protein</fullName>
    </submittedName>
</protein>
<feature type="domain" description="Putative carbohydrate metabolism" evidence="1">
    <location>
        <begin position="35"/>
        <end position="240"/>
    </location>
</feature>
<organism evidence="2 3">
    <name type="scientific">Candidatus Odoribacter faecigallinarum</name>
    <dbReference type="NCBI Taxonomy" id="2838706"/>
    <lineage>
        <taxon>Bacteria</taxon>
        <taxon>Pseudomonadati</taxon>
        <taxon>Bacteroidota</taxon>
        <taxon>Bacteroidia</taxon>
        <taxon>Bacteroidales</taxon>
        <taxon>Odoribacteraceae</taxon>
        <taxon>Odoribacter</taxon>
    </lineage>
</organism>
<evidence type="ECO:0000313" key="3">
    <source>
        <dbReference type="Proteomes" id="UP000824202"/>
    </source>
</evidence>
<dbReference type="InterPro" id="IPR038653">
    <property type="entry name" value="Put_CMD_sf"/>
</dbReference>
<proteinExistence type="predicted"/>
<dbReference type="EMBL" id="DXFT01000076">
    <property type="protein sequence ID" value="HIX03238.1"/>
    <property type="molecule type" value="Genomic_DNA"/>
</dbReference>
<dbReference type="AlphaFoldDB" id="A0A9D1UZA6"/>
<dbReference type="Gene3D" id="2.60.120.890">
    <property type="entry name" value="BT2081, beta-jelly-roll domain"/>
    <property type="match status" value="1"/>
</dbReference>
<dbReference type="Proteomes" id="UP000824202">
    <property type="component" value="Unassembled WGS sequence"/>
</dbReference>